<name>A0ABN8Y1N9_RANTA</name>
<proteinExistence type="predicted"/>
<dbReference type="Proteomes" id="UP001176941">
    <property type="component" value="Chromosome 11"/>
</dbReference>
<protein>
    <submittedName>
        <fullName evidence="1">Uncharacterized protein</fullName>
    </submittedName>
</protein>
<gene>
    <name evidence="1" type="ORF">MRATA1EN1_LOCUS3812</name>
</gene>
<reference evidence="1" key="1">
    <citation type="submission" date="2023-04" db="EMBL/GenBank/DDBJ databases">
        <authorList>
            <consortium name="ELIXIR-Norway"/>
        </authorList>
    </citation>
    <scope>NUCLEOTIDE SEQUENCE [LARGE SCALE GENOMIC DNA]</scope>
</reference>
<evidence type="ECO:0000313" key="1">
    <source>
        <dbReference type="EMBL" id="CAI9154850.1"/>
    </source>
</evidence>
<keyword evidence="2" id="KW-1185">Reference proteome</keyword>
<dbReference type="EMBL" id="OX459947">
    <property type="protein sequence ID" value="CAI9154850.1"/>
    <property type="molecule type" value="Genomic_DNA"/>
</dbReference>
<organism evidence="1 2">
    <name type="scientific">Rangifer tarandus platyrhynchus</name>
    <name type="common">Svalbard reindeer</name>
    <dbReference type="NCBI Taxonomy" id="3082113"/>
    <lineage>
        <taxon>Eukaryota</taxon>
        <taxon>Metazoa</taxon>
        <taxon>Chordata</taxon>
        <taxon>Craniata</taxon>
        <taxon>Vertebrata</taxon>
        <taxon>Euteleostomi</taxon>
        <taxon>Mammalia</taxon>
        <taxon>Eutheria</taxon>
        <taxon>Laurasiatheria</taxon>
        <taxon>Artiodactyla</taxon>
        <taxon>Ruminantia</taxon>
        <taxon>Pecora</taxon>
        <taxon>Cervidae</taxon>
        <taxon>Odocoileinae</taxon>
        <taxon>Rangifer</taxon>
    </lineage>
</organism>
<sequence>MQINISALFCWPNPIRSHENENPVLTVRSNLLTRKLFWKLAGPHRCGSWSSLGRPADLVPRRKWMRWPHQRGDQGHAKPAVMQDPVYAWDALATWNSWFQALAGAWKVPKKVSQMQAVVGWSGSLKHRAWDRDPASLGFRGCAEEWDDL</sequence>
<accession>A0ABN8Y1N9</accession>
<evidence type="ECO:0000313" key="2">
    <source>
        <dbReference type="Proteomes" id="UP001176941"/>
    </source>
</evidence>